<accession>A0A7J7KCT7</accession>
<dbReference type="InterPro" id="IPR004245">
    <property type="entry name" value="DUF229"/>
</dbReference>
<dbReference type="InterPro" id="IPR017850">
    <property type="entry name" value="Alkaline_phosphatase_core_sf"/>
</dbReference>
<dbReference type="PANTHER" id="PTHR10974:SF1">
    <property type="entry name" value="FI08016P-RELATED"/>
    <property type="match status" value="1"/>
</dbReference>
<dbReference type="FunFam" id="3.40.720.10:FF:000017">
    <property type="entry name" value="Predicted protein"/>
    <property type="match status" value="1"/>
</dbReference>
<evidence type="ECO:0000313" key="2">
    <source>
        <dbReference type="Proteomes" id="UP000593567"/>
    </source>
</evidence>
<proteinExistence type="predicted"/>
<dbReference type="OrthoDB" id="413313at2759"/>
<comment type="caution">
    <text evidence="1">The sequence shown here is derived from an EMBL/GenBank/DDBJ whole genome shotgun (WGS) entry which is preliminary data.</text>
</comment>
<evidence type="ECO:0000313" key="1">
    <source>
        <dbReference type="EMBL" id="KAF6035671.1"/>
    </source>
</evidence>
<dbReference type="SUPFAM" id="SSF53649">
    <property type="entry name" value="Alkaline phosphatase-like"/>
    <property type="match status" value="1"/>
</dbReference>
<dbReference type="Proteomes" id="UP000593567">
    <property type="component" value="Unassembled WGS sequence"/>
</dbReference>
<name>A0A7J7KCT7_BUGNE</name>
<dbReference type="CDD" id="cd16021">
    <property type="entry name" value="ALP_like"/>
    <property type="match status" value="1"/>
</dbReference>
<dbReference type="GO" id="GO:0005615">
    <property type="term" value="C:extracellular space"/>
    <property type="evidence" value="ECO:0007669"/>
    <property type="project" value="TreeGrafter"/>
</dbReference>
<dbReference type="AlphaFoldDB" id="A0A7J7KCT7"/>
<sequence>MANQRSFCCRTKIRFFLTLTLVAAAALFLFNIATQILDIPPSRRDFIQREYEDRGEIIRKWRKEKSQPGINQLLEPCHVRGRNAIRVLGLDKNSEGGASAQHCRHPLFLPQNDSISSYFSKRPPLKCKVPEELQCGYSGGKITVAADWSCLLQAINRPDSKDSVVEYTSPQLLTRSVDVQELKLDKDFYRLSCVPNKHLVGTESQKPLGKLEMMVADGETSEQHFFTHISSYPDGELDLCPSDKCLPYNVLILGVGSLSQASFRRLLPKTYDYFTNTLLSSQFTGYNVVGDGATGALLPLLTGLDESHQVEARINKEHSHYMDRMELLWNAYDRQGYATLYAEDHPSSNTFNERFQGFERTPTAHYMRPFWLAAESHLSQEFCLGEKPKHQYMLDYLLDFFSAYKKDRKFAIAMLKELTQTDLSLAQHLDDDLLKFLMTMSPFLQNTLVILMTDHGLIPDQVLKFLVSTLQTLKD</sequence>
<organism evidence="1 2">
    <name type="scientific">Bugula neritina</name>
    <name type="common">Brown bryozoan</name>
    <name type="synonym">Sertularia neritina</name>
    <dbReference type="NCBI Taxonomy" id="10212"/>
    <lineage>
        <taxon>Eukaryota</taxon>
        <taxon>Metazoa</taxon>
        <taxon>Spiralia</taxon>
        <taxon>Lophotrochozoa</taxon>
        <taxon>Bryozoa</taxon>
        <taxon>Gymnolaemata</taxon>
        <taxon>Cheilostomatida</taxon>
        <taxon>Flustrina</taxon>
        <taxon>Buguloidea</taxon>
        <taxon>Bugulidae</taxon>
        <taxon>Bugula</taxon>
    </lineage>
</organism>
<protein>
    <submittedName>
        <fullName evidence="1">Uncharacterized protein</fullName>
    </submittedName>
</protein>
<dbReference type="Pfam" id="PF02995">
    <property type="entry name" value="DUF229"/>
    <property type="match status" value="1"/>
</dbReference>
<dbReference type="PANTHER" id="PTHR10974">
    <property type="entry name" value="FI08016P-RELATED"/>
    <property type="match status" value="1"/>
</dbReference>
<reference evidence="1" key="1">
    <citation type="submission" date="2020-06" db="EMBL/GenBank/DDBJ databases">
        <title>Draft genome of Bugula neritina, a colonial animal packing powerful symbionts and potential medicines.</title>
        <authorList>
            <person name="Rayko M."/>
        </authorList>
    </citation>
    <scope>NUCLEOTIDE SEQUENCE [LARGE SCALE GENOMIC DNA]</scope>
    <source>
        <strain evidence="1">Kwan_BN1</strain>
    </source>
</reference>
<keyword evidence="2" id="KW-1185">Reference proteome</keyword>
<dbReference type="EMBL" id="VXIV02000847">
    <property type="protein sequence ID" value="KAF6035671.1"/>
    <property type="molecule type" value="Genomic_DNA"/>
</dbReference>
<gene>
    <name evidence="1" type="ORF">EB796_006027</name>
</gene>